<dbReference type="PANTHER" id="PTHR43686:SF1">
    <property type="entry name" value="AMINOTRAN_5 DOMAIN-CONTAINING PROTEIN"/>
    <property type="match status" value="1"/>
</dbReference>
<sequence>MKRGLLYTCCVENGYNKLLLAQHLDDLVESLFMSLMHNGQVGGRAGGRAGGREKGGRNSKGRRGRSTSMAL</sequence>
<evidence type="ECO:0000256" key="1">
    <source>
        <dbReference type="SAM" id="MobiDB-lite"/>
    </source>
</evidence>
<dbReference type="AlphaFoldDB" id="W7UAQ3"/>
<protein>
    <submittedName>
        <fullName evidence="2">Pp-loop domain protein</fullName>
    </submittedName>
</protein>
<feature type="region of interest" description="Disordered" evidence="1">
    <location>
        <begin position="42"/>
        <end position="71"/>
    </location>
</feature>
<evidence type="ECO:0000313" key="3">
    <source>
        <dbReference type="Proteomes" id="UP000019335"/>
    </source>
</evidence>
<proteinExistence type="predicted"/>
<accession>W7UAQ3</accession>
<evidence type="ECO:0000313" key="2">
    <source>
        <dbReference type="EMBL" id="EWM30009.1"/>
    </source>
</evidence>
<dbReference type="EMBL" id="AZIL01000079">
    <property type="protein sequence ID" value="EWM30009.1"/>
    <property type="molecule type" value="Genomic_DNA"/>
</dbReference>
<dbReference type="OrthoDB" id="200178at2759"/>
<dbReference type="PANTHER" id="PTHR43686">
    <property type="entry name" value="SULFURTRANSFERASE-RELATED"/>
    <property type="match status" value="1"/>
</dbReference>
<keyword evidence="3" id="KW-1185">Reference proteome</keyword>
<name>W7UAQ3_9STRA</name>
<reference evidence="2 3" key="1">
    <citation type="journal article" date="2014" name="Mol. Plant">
        <title>Chromosome Scale Genome Assembly and Transcriptome Profiling of Nannochloropsis gaditana in Nitrogen Depletion.</title>
        <authorList>
            <person name="Corteggiani Carpinelli E."/>
            <person name="Telatin A."/>
            <person name="Vitulo N."/>
            <person name="Forcato C."/>
            <person name="D'Angelo M."/>
            <person name="Schiavon R."/>
            <person name="Vezzi A."/>
            <person name="Giacometti G.M."/>
            <person name="Morosinotto T."/>
            <person name="Valle G."/>
        </authorList>
    </citation>
    <scope>NUCLEOTIDE SEQUENCE [LARGE SCALE GENOMIC DNA]</scope>
    <source>
        <strain evidence="2 3">B-31</strain>
    </source>
</reference>
<gene>
    <name evidence="2" type="ORF">Naga_104720g1</name>
</gene>
<dbReference type="Proteomes" id="UP000019335">
    <property type="component" value="Chromosome 2"/>
</dbReference>
<comment type="caution">
    <text evidence="2">The sequence shown here is derived from an EMBL/GenBank/DDBJ whole genome shotgun (WGS) entry which is preliminary data.</text>
</comment>
<dbReference type="SUPFAM" id="SSF52402">
    <property type="entry name" value="Adenine nucleotide alpha hydrolases-like"/>
    <property type="match status" value="1"/>
</dbReference>
<dbReference type="Gene3D" id="3.40.50.620">
    <property type="entry name" value="HUPs"/>
    <property type="match status" value="1"/>
</dbReference>
<organism evidence="2 3">
    <name type="scientific">Nannochloropsis gaditana</name>
    <dbReference type="NCBI Taxonomy" id="72520"/>
    <lineage>
        <taxon>Eukaryota</taxon>
        <taxon>Sar</taxon>
        <taxon>Stramenopiles</taxon>
        <taxon>Ochrophyta</taxon>
        <taxon>Eustigmatophyceae</taxon>
        <taxon>Eustigmatales</taxon>
        <taxon>Monodopsidaceae</taxon>
        <taxon>Nannochloropsis</taxon>
    </lineage>
</organism>
<dbReference type="InterPro" id="IPR014729">
    <property type="entry name" value="Rossmann-like_a/b/a_fold"/>
</dbReference>